<reference evidence="6" key="1">
    <citation type="submission" date="2019-02" db="EMBL/GenBank/DDBJ databases">
        <authorList>
            <consortium name="Genoscope - CEA"/>
            <person name="William W."/>
        </authorList>
    </citation>
    <scope>NUCLEOTIDE SEQUENCE [LARGE SCALE GENOMIC DNA]</scope>
    <source>
        <strain evidence="6">YSy11</strain>
    </source>
</reference>
<feature type="domain" description="Major facilitator superfamily (MFS) profile" evidence="5">
    <location>
        <begin position="5"/>
        <end position="376"/>
    </location>
</feature>
<keyword evidence="1 4" id="KW-0812">Transmembrane</keyword>
<evidence type="ECO:0000256" key="1">
    <source>
        <dbReference type="ARBA" id="ARBA00022692"/>
    </source>
</evidence>
<feature type="transmembrane region" description="Helical" evidence="4">
    <location>
        <begin position="37"/>
        <end position="59"/>
    </location>
</feature>
<dbReference type="AlphaFoldDB" id="A0A653E0S6"/>
<dbReference type="InterPro" id="IPR036259">
    <property type="entry name" value="MFS_trans_sf"/>
</dbReference>
<dbReference type="RefSeq" id="WP_150547531.1">
    <property type="nucleotide sequence ID" value="NZ_LR215729.2"/>
</dbReference>
<protein>
    <submittedName>
        <fullName evidence="6">MFS transporter</fullName>
    </submittedName>
</protein>
<evidence type="ECO:0000256" key="2">
    <source>
        <dbReference type="ARBA" id="ARBA00022989"/>
    </source>
</evidence>
<sequence>MNRWLLVVLIFAVSVVGLSMGLTLPLVSLRLLEAGASPLQIGILSAMPAAGMILSAFMVAPLCRRFSGRHLYLMCFALCAASCSAIEWLPDSLGWLAAARLMLGVGMGVAVILGESWVNELCDENKRGQIVALYAACFTGCQLFGPTLIGVLGTQSLWPIAVVTGCNLLALLAVWLYLPADWSEAEHEQTKTFSLAGFIRVAPALCTGVLFFAFFDSVVLSLFPVYASSHGYAVGIAAFMVTIILLGDMTFQVPLGWLSDRCERSHLHLACGVMALLIGCALPWLIGHPNVLWPALVILGAVAGGVYTLALVRIGERFSGAELVTANASVGMLWGVGSLIGPLLSGSLMGLGPQGLPLALSLAAALFVVTAIGSKKTLRVARSA</sequence>
<dbReference type="SUPFAM" id="SSF103473">
    <property type="entry name" value="MFS general substrate transporter"/>
    <property type="match status" value="1"/>
</dbReference>
<feature type="transmembrane region" description="Helical" evidence="4">
    <location>
        <begin position="130"/>
        <end position="151"/>
    </location>
</feature>
<feature type="transmembrane region" description="Helical" evidence="4">
    <location>
        <begin position="157"/>
        <end position="178"/>
    </location>
</feature>
<dbReference type="Pfam" id="PF07690">
    <property type="entry name" value="MFS_1"/>
    <property type="match status" value="1"/>
</dbReference>
<gene>
    <name evidence="6" type="ORF">PMYSY11_0597</name>
</gene>
<dbReference type="InterPro" id="IPR047200">
    <property type="entry name" value="MFS_YcaD-like"/>
</dbReference>
<keyword evidence="3 4" id="KW-0472">Membrane</keyword>
<evidence type="ECO:0000256" key="3">
    <source>
        <dbReference type="ARBA" id="ARBA00023136"/>
    </source>
</evidence>
<dbReference type="PANTHER" id="PTHR23521">
    <property type="entry name" value="TRANSPORTER MFS SUPERFAMILY"/>
    <property type="match status" value="1"/>
</dbReference>
<name>A0A653E0S6_9PSED</name>
<feature type="transmembrane region" description="Helical" evidence="4">
    <location>
        <begin position="356"/>
        <end position="374"/>
    </location>
</feature>
<evidence type="ECO:0000256" key="4">
    <source>
        <dbReference type="SAM" id="Phobius"/>
    </source>
</evidence>
<feature type="transmembrane region" description="Helical" evidence="4">
    <location>
        <begin position="198"/>
        <end position="226"/>
    </location>
</feature>
<feature type="transmembrane region" description="Helical" evidence="4">
    <location>
        <begin position="95"/>
        <end position="118"/>
    </location>
</feature>
<evidence type="ECO:0000259" key="5">
    <source>
        <dbReference type="PROSITE" id="PS50850"/>
    </source>
</evidence>
<proteinExistence type="predicted"/>
<dbReference type="PROSITE" id="PS50850">
    <property type="entry name" value="MFS"/>
    <property type="match status" value="1"/>
</dbReference>
<dbReference type="InterPro" id="IPR011701">
    <property type="entry name" value="MFS"/>
</dbReference>
<feature type="transmembrane region" description="Helical" evidence="4">
    <location>
        <begin position="267"/>
        <end position="286"/>
    </location>
</feature>
<feature type="transmembrane region" description="Helical" evidence="4">
    <location>
        <begin position="232"/>
        <end position="255"/>
    </location>
</feature>
<dbReference type="GO" id="GO:0005886">
    <property type="term" value="C:plasma membrane"/>
    <property type="evidence" value="ECO:0007669"/>
    <property type="project" value="TreeGrafter"/>
</dbReference>
<organism evidence="6">
    <name type="scientific">Pseudomonas marincola</name>
    <dbReference type="NCBI Taxonomy" id="437900"/>
    <lineage>
        <taxon>Bacteria</taxon>
        <taxon>Pseudomonadati</taxon>
        <taxon>Pseudomonadota</taxon>
        <taxon>Gammaproteobacteria</taxon>
        <taxon>Pseudomonadales</taxon>
        <taxon>Pseudomonadaceae</taxon>
        <taxon>Pseudomonas</taxon>
    </lineage>
</organism>
<feature type="transmembrane region" description="Helical" evidence="4">
    <location>
        <begin position="292"/>
        <end position="312"/>
    </location>
</feature>
<feature type="transmembrane region" description="Helical" evidence="4">
    <location>
        <begin position="71"/>
        <end position="89"/>
    </location>
</feature>
<dbReference type="GO" id="GO:0022857">
    <property type="term" value="F:transmembrane transporter activity"/>
    <property type="evidence" value="ECO:0007669"/>
    <property type="project" value="InterPro"/>
</dbReference>
<feature type="transmembrane region" description="Helical" evidence="4">
    <location>
        <begin position="324"/>
        <end position="344"/>
    </location>
</feature>
<dbReference type="CDD" id="cd17477">
    <property type="entry name" value="MFS_YcaD_like"/>
    <property type="match status" value="1"/>
</dbReference>
<accession>A0A653E0S6</accession>
<dbReference type="InterPro" id="IPR020846">
    <property type="entry name" value="MFS_dom"/>
</dbReference>
<dbReference type="Gene3D" id="1.20.1250.20">
    <property type="entry name" value="MFS general substrate transporter like domains"/>
    <property type="match status" value="2"/>
</dbReference>
<keyword evidence="2 4" id="KW-1133">Transmembrane helix</keyword>
<dbReference type="PANTHER" id="PTHR23521:SF3">
    <property type="entry name" value="MFS TRANSPORTER"/>
    <property type="match status" value="1"/>
</dbReference>
<dbReference type="EMBL" id="LR215729">
    <property type="protein sequence ID" value="VEV95644.1"/>
    <property type="molecule type" value="Genomic_DNA"/>
</dbReference>
<evidence type="ECO:0000313" key="6">
    <source>
        <dbReference type="EMBL" id="VEV95644.1"/>
    </source>
</evidence>